<accession>A0A6C0TXL3</accession>
<evidence type="ECO:0000256" key="1">
    <source>
        <dbReference type="ARBA" id="ARBA00005384"/>
    </source>
</evidence>
<dbReference type="SUPFAM" id="SSF46785">
    <property type="entry name" value="Winged helix' DNA-binding domain"/>
    <property type="match status" value="1"/>
</dbReference>
<dbReference type="PANTHER" id="PTHR46577:SF2">
    <property type="entry name" value="TRANSCRIPTIONAL REGULATORY PROTEIN"/>
    <property type="match status" value="1"/>
</dbReference>
<evidence type="ECO:0000256" key="2">
    <source>
        <dbReference type="ARBA" id="ARBA00022898"/>
    </source>
</evidence>
<dbReference type="Gene3D" id="3.40.640.10">
    <property type="entry name" value="Type I PLP-dependent aspartate aminotransferase-like (Major domain)"/>
    <property type="match status" value="1"/>
</dbReference>
<dbReference type="CDD" id="cd00609">
    <property type="entry name" value="AAT_like"/>
    <property type="match status" value="1"/>
</dbReference>
<evidence type="ECO:0000256" key="4">
    <source>
        <dbReference type="ARBA" id="ARBA00023125"/>
    </source>
</evidence>
<dbReference type="CDD" id="cd07377">
    <property type="entry name" value="WHTH_GntR"/>
    <property type="match status" value="1"/>
</dbReference>
<dbReference type="GO" id="GO:0008483">
    <property type="term" value="F:transaminase activity"/>
    <property type="evidence" value="ECO:0007669"/>
    <property type="project" value="UniProtKB-KW"/>
</dbReference>
<dbReference type="AlphaFoldDB" id="A0A6C0TXL3"/>
<dbReference type="InterPro" id="IPR036390">
    <property type="entry name" value="WH_DNA-bd_sf"/>
</dbReference>
<evidence type="ECO:0000256" key="3">
    <source>
        <dbReference type="ARBA" id="ARBA00023015"/>
    </source>
</evidence>
<dbReference type="SMART" id="SM00345">
    <property type="entry name" value="HTH_GNTR"/>
    <property type="match status" value="1"/>
</dbReference>
<organism evidence="7 8">
    <name type="scientific">Kineobactrum salinum</name>
    <dbReference type="NCBI Taxonomy" id="2708301"/>
    <lineage>
        <taxon>Bacteria</taxon>
        <taxon>Pseudomonadati</taxon>
        <taxon>Pseudomonadota</taxon>
        <taxon>Gammaproteobacteria</taxon>
        <taxon>Cellvibrionales</taxon>
        <taxon>Halieaceae</taxon>
        <taxon>Kineobactrum</taxon>
    </lineage>
</organism>
<dbReference type="InterPro" id="IPR000524">
    <property type="entry name" value="Tscrpt_reg_HTH_GntR"/>
</dbReference>
<protein>
    <submittedName>
        <fullName evidence="7">PLP-dependent aminotransferase family protein</fullName>
    </submittedName>
</protein>
<dbReference type="Pfam" id="PF00155">
    <property type="entry name" value="Aminotran_1_2"/>
    <property type="match status" value="1"/>
</dbReference>
<dbReference type="PANTHER" id="PTHR46577">
    <property type="entry name" value="HTH-TYPE TRANSCRIPTIONAL REGULATORY PROTEIN GABR"/>
    <property type="match status" value="1"/>
</dbReference>
<evidence type="ECO:0000313" key="8">
    <source>
        <dbReference type="Proteomes" id="UP000477680"/>
    </source>
</evidence>
<keyword evidence="7" id="KW-0808">Transferase</keyword>
<dbReference type="SUPFAM" id="SSF53383">
    <property type="entry name" value="PLP-dependent transferases"/>
    <property type="match status" value="1"/>
</dbReference>
<dbReference type="Proteomes" id="UP000477680">
    <property type="component" value="Chromosome"/>
</dbReference>
<dbReference type="GO" id="GO:0003700">
    <property type="term" value="F:DNA-binding transcription factor activity"/>
    <property type="evidence" value="ECO:0007669"/>
    <property type="project" value="InterPro"/>
</dbReference>
<keyword evidence="5" id="KW-0804">Transcription</keyword>
<keyword evidence="7" id="KW-0032">Aminotransferase</keyword>
<dbReference type="PROSITE" id="PS50949">
    <property type="entry name" value="HTH_GNTR"/>
    <property type="match status" value="1"/>
</dbReference>
<keyword evidence="8" id="KW-1185">Reference proteome</keyword>
<dbReference type="GO" id="GO:0030170">
    <property type="term" value="F:pyridoxal phosphate binding"/>
    <property type="evidence" value="ECO:0007669"/>
    <property type="project" value="InterPro"/>
</dbReference>
<dbReference type="GO" id="GO:0003677">
    <property type="term" value="F:DNA binding"/>
    <property type="evidence" value="ECO:0007669"/>
    <property type="project" value="UniProtKB-KW"/>
</dbReference>
<dbReference type="InterPro" id="IPR051446">
    <property type="entry name" value="HTH_trans_reg/aminotransferase"/>
</dbReference>
<dbReference type="Gene3D" id="3.90.1150.10">
    <property type="entry name" value="Aspartate Aminotransferase, domain 1"/>
    <property type="match status" value="1"/>
</dbReference>
<reference evidence="7 8" key="1">
    <citation type="submission" date="2020-02" db="EMBL/GenBank/DDBJ databases">
        <title>Genome sequencing for Kineobactrum sp. M2.</title>
        <authorList>
            <person name="Park S.-J."/>
        </authorList>
    </citation>
    <scope>NUCLEOTIDE SEQUENCE [LARGE SCALE GENOMIC DNA]</scope>
    <source>
        <strain evidence="7 8">M2</strain>
    </source>
</reference>
<dbReference type="Gene3D" id="1.10.10.10">
    <property type="entry name" value="Winged helix-like DNA-binding domain superfamily/Winged helix DNA-binding domain"/>
    <property type="match status" value="1"/>
</dbReference>
<name>A0A6C0TXL3_9GAMM</name>
<keyword evidence="3" id="KW-0805">Transcription regulation</keyword>
<gene>
    <name evidence="7" type="ORF">G3T16_03080</name>
</gene>
<dbReference type="InterPro" id="IPR015421">
    <property type="entry name" value="PyrdxlP-dep_Trfase_major"/>
</dbReference>
<keyword evidence="2" id="KW-0663">Pyridoxal phosphate</keyword>
<evidence type="ECO:0000259" key="6">
    <source>
        <dbReference type="PROSITE" id="PS50949"/>
    </source>
</evidence>
<evidence type="ECO:0000256" key="5">
    <source>
        <dbReference type="ARBA" id="ARBA00023163"/>
    </source>
</evidence>
<dbReference type="InterPro" id="IPR015424">
    <property type="entry name" value="PyrdxlP-dep_Trfase"/>
</dbReference>
<dbReference type="KEGG" id="kim:G3T16_03080"/>
<proteinExistence type="inferred from homology"/>
<dbReference type="Pfam" id="PF00392">
    <property type="entry name" value="GntR"/>
    <property type="match status" value="1"/>
</dbReference>
<dbReference type="InterPro" id="IPR004839">
    <property type="entry name" value="Aminotransferase_I/II_large"/>
</dbReference>
<sequence>MAFRYRELADALIQEIESGGLQQGHRLPSIRAMSQQRGVSITTVKRCYESLEAQGYLLSRAQSGFYVRDRQLTLLQPEFPVFDPSSRQIDNLSIIAEIHQSAINAHRVQLGTIQLAPSLLPVQALQRSLVRANRRAQGRALAYSQAAGEPVLLQALQAHFQQDGITCALQDLVVTNGCMEALSLAVDAVTRPGDTLALPSPCYSGQLQLLASMGRRVSEIPSTSRGFDLDRLEQLMADQAVSACLVATSYQNPLGYCLDAADKQRLAEMALRYRCPVIEDDVFGECGHTRQRPLPVKSWSRDGWVIWCGSVSKTLAPGYRIGWCSSGRFHPQVRLAMLARGLSVNTPLQLALADFMLSGEYRRHLNRLRLQLAAQVNSLCDSLRHHLDEHCRLAKPDGGYAVWVQLPEHCQGLQVYQAMKAQGINLVPGEVFSARNLYSNAVRLNAGNPWNAELERAVATLAESVRTLAPDACSPAGSGRR</sequence>
<keyword evidence="4" id="KW-0238">DNA-binding</keyword>
<dbReference type="InterPro" id="IPR015422">
    <property type="entry name" value="PyrdxlP-dep_Trfase_small"/>
</dbReference>
<dbReference type="InterPro" id="IPR036388">
    <property type="entry name" value="WH-like_DNA-bd_sf"/>
</dbReference>
<evidence type="ECO:0000313" key="7">
    <source>
        <dbReference type="EMBL" id="QIB64531.1"/>
    </source>
</evidence>
<feature type="domain" description="HTH gntR-type" evidence="6">
    <location>
        <begin position="2"/>
        <end position="70"/>
    </location>
</feature>
<dbReference type="EMBL" id="CP048711">
    <property type="protein sequence ID" value="QIB64531.1"/>
    <property type="molecule type" value="Genomic_DNA"/>
</dbReference>
<comment type="similarity">
    <text evidence="1">In the C-terminal section; belongs to the class-I pyridoxal-phosphate-dependent aminotransferase family.</text>
</comment>